<evidence type="ECO:0000313" key="2">
    <source>
        <dbReference type="EMBL" id="RJG16432.1"/>
    </source>
</evidence>
<gene>
    <name evidence="2" type="ORF">D4A39_14335</name>
</gene>
<evidence type="ECO:0000313" key="3">
    <source>
        <dbReference type="Proteomes" id="UP000283734"/>
    </source>
</evidence>
<dbReference type="AlphaFoldDB" id="A0A418XUQ8"/>
<organism evidence="2 3">
    <name type="scientific">Alcanivorax profundi</name>
    <dbReference type="NCBI Taxonomy" id="2338368"/>
    <lineage>
        <taxon>Bacteria</taxon>
        <taxon>Pseudomonadati</taxon>
        <taxon>Pseudomonadota</taxon>
        <taxon>Gammaproteobacteria</taxon>
        <taxon>Oceanospirillales</taxon>
        <taxon>Alcanivoracaceae</taxon>
        <taxon>Alcanivorax</taxon>
    </lineage>
</organism>
<sequence>MPLSDWLNFATLHPWLVAPFSLALLLSILIWFGRLPQSTTNVLIVAFILPSMQLGLLGILVFSANESLAESLVALLPS</sequence>
<reference evidence="2 3" key="1">
    <citation type="submission" date="2018-09" db="EMBL/GenBank/DDBJ databases">
        <title>Alcanivorax profundi sp. nov., isolated from 1000 m-depth seawater of the Mariana Trench.</title>
        <authorList>
            <person name="Liu J."/>
        </authorList>
    </citation>
    <scope>NUCLEOTIDE SEQUENCE [LARGE SCALE GENOMIC DNA]</scope>
    <source>
        <strain evidence="2 3">MTEO17</strain>
    </source>
</reference>
<proteinExistence type="predicted"/>
<dbReference type="Proteomes" id="UP000283734">
    <property type="component" value="Unassembled WGS sequence"/>
</dbReference>
<keyword evidence="1" id="KW-1133">Transmembrane helix</keyword>
<feature type="transmembrane region" description="Helical" evidence="1">
    <location>
        <begin position="12"/>
        <end position="32"/>
    </location>
</feature>
<dbReference type="RefSeq" id="WP_022984672.1">
    <property type="nucleotide sequence ID" value="NZ_CAXGPP010000039.1"/>
</dbReference>
<keyword evidence="1" id="KW-0812">Transmembrane</keyword>
<dbReference type="EMBL" id="QYYA01000005">
    <property type="protein sequence ID" value="RJG16432.1"/>
    <property type="molecule type" value="Genomic_DNA"/>
</dbReference>
<protein>
    <recommendedName>
        <fullName evidence="4">ABC transporter permease</fullName>
    </recommendedName>
</protein>
<name>A0A418XUQ8_9GAMM</name>
<comment type="caution">
    <text evidence="2">The sequence shown here is derived from an EMBL/GenBank/DDBJ whole genome shotgun (WGS) entry which is preliminary data.</text>
</comment>
<evidence type="ECO:0008006" key="4">
    <source>
        <dbReference type="Google" id="ProtNLM"/>
    </source>
</evidence>
<keyword evidence="1" id="KW-0472">Membrane</keyword>
<evidence type="ECO:0000256" key="1">
    <source>
        <dbReference type="SAM" id="Phobius"/>
    </source>
</evidence>
<keyword evidence="3" id="KW-1185">Reference proteome</keyword>
<feature type="transmembrane region" description="Helical" evidence="1">
    <location>
        <begin position="44"/>
        <end position="64"/>
    </location>
</feature>
<accession>A0A418XUQ8</accession>